<comment type="caution">
    <text evidence="2">The sequence shown here is derived from an EMBL/GenBank/DDBJ whole genome shotgun (WGS) entry which is preliminary data.</text>
</comment>
<feature type="region of interest" description="Disordered" evidence="1">
    <location>
        <begin position="121"/>
        <end position="143"/>
    </location>
</feature>
<accession>A0A834SJV7</accession>
<reference evidence="2" key="1">
    <citation type="submission" date="2020-09" db="EMBL/GenBank/DDBJ databases">
        <title>Genome-Enabled Discovery of Anthraquinone Biosynthesis in Senna tora.</title>
        <authorList>
            <person name="Kang S.-H."/>
            <person name="Pandey R.P."/>
            <person name="Lee C.-M."/>
            <person name="Sim J.-S."/>
            <person name="Jeong J.-T."/>
            <person name="Choi B.-S."/>
            <person name="Jung M."/>
            <person name="Ginzburg D."/>
            <person name="Zhao K."/>
            <person name="Won S.Y."/>
            <person name="Oh T.-J."/>
            <person name="Yu Y."/>
            <person name="Kim N.-H."/>
            <person name="Lee O.R."/>
            <person name="Lee T.-H."/>
            <person name="Bashyal P."/>
            <person name="Kim T.-S."/>
            <person name="Lee W.-H."/>
            <person name="Kawkins C."/>
            <person name="Kim C.-K."/>
            <person name="Kim J.S."/>
            <person name="Ahn B.O."/>
            <person name="Rhee S.Y."/>
            <person name="Sohng J.K."/>
        </authorList>
    </citation>
    <scope>NUCLEOTIDE SEQUENCE</scope>
    <source>
        <tissue evidence="2">Leaf</tissue>
    </source>
</reference>
<evidence type="ECO:0000313" key="2">
    <source>
        <dbReference type="EMBL" id="KAF7804931.1"/>
    </source>
</evidence>
<sequence>MSPPINQSHNSSPSDAAAVDPLVIEVCKLKTARTKGFALKQRSERALNQQHFGTAEVMLSAVISDQQTCSVRLLEKTLEKLRESSSPTFLSRNPYRNGMQHSIKHKSFVLPEEIIRSGALSRGESDVGGNNRKQSSVSPSSRRFVAVHSQGKALRSSGDLNSLGDDDFRRWQWRWLNFNGHEEGRSRKEKKVEAAESRGLPLLCFV</sequence>
<name>A0A834SJV7_9FABA</name>
<dbReference type="AlphaFoldDB" id="A0A834SJV7"/>
<proteinExistence type="predicted"/>
<feature type="compositionally biased region" description="Polar residues" evidence="1">
    <location>
        <begin position="131"/>
        <end position="141"/>
    </location>
</feature>
<evidence type="ECO:0000313" key="3">
    <source>
        <dbReference type="Proteomes" id="UP000634136"/>
    </source>
</evidence>
<protein>
    <submittedName>
        <fullName evidence="2">Uncharacterized protein</fullName>
    </submittedName>
</protein>
<dbReference type="EMBL" id="JAAIUW010000013">
    <property type="protein sequence ID" value="KAF7804931.1"/>
    <property type="molecule type" value="Genomic_DNA"/>
</dbReference>
<organism evidence="2 3">
    <name type="scientific">Senna tora</name>
    <dbReference type="NCBI Taxonomy" id="362788"/>
    <lineage>
        <taxon>Eukaryota</taxon>
        <taxon>Viridiplantae</taxon>
        <taxon>Streptophyta</taxon>
        <taxon>Embryophyta</taxon>
        <taxon>Tracheophyta</taxon>
        <taxon>Spermatophyta</taxon>
        <taxon>Magnoliopsida</taxon>
        <taxon>eudicotyledons</taxon>
        <taxon>Gunneridae</taxon>
        <taxon>Pentapetalae</taxon>
        <taxon>rosids</taxon>
        <taxon>fabids</taxon>
        <taxon>Fabales</taxon>
        <taxon>Fabaceae</taxon>
        <taxon>Caesalpinioideae</taxon>
        <taxon>Cassia clade</taxon>
        <taxon>Senna</taxon>
    </lineage>
</organism>
<keyword evidence="3" id="KW-1185">Reference proteome</keyword>
<evidence type="ECO:0000256" key="1">
    <source>
        <dbReference type="SAM" id="MobiDB-lite"/>
    </source>
</evidence>
<dbReference type="Proteomes" id="UP000634136">
    <property type="component" value="Unassembled WGS sequence"/>
</dbReference>
<gene>
    <name evidence="2" type="ORF">G2W53_044042</name>
</gene>